<accession>A0A7W8ELM2</accession>
<keyword evidence="2" id="KW-1185">Reference proteome</keyword>
<dbReference type="AlphaFoldDB" id="A0A7W8ELM2"/>
<comment type="caution">
    <text evidence="1">The sequence shown here is derived from an EMBL/GenBank/DDBJ whole genome shotgun (WGS) entry which is preliminary data.</text>
</comment>
<organism evidence="1 2">
    <name type="scientific">Nonomuraea endophytica</name>
    <dbReference type="NCBI Taxonomy" id="714136"/>
    <lineage>
        <taxon>Bacteria</taxon>
        <taxon>Bacillati</taxon>
        <taxon>Actinomycetota</taxon>
        <taxon>Actinomycetes</taxon>
        <taxon>Streptosporangiales</taxon>
        <taxon>Streptosporangiaceae</taxon>
        <taxon>Nonomuraea</taxon>
    </lineage>
</organism>
<evidence type="ECO:0000313" key="2">
    <source>
        <dbReference type="Proteomes" id="UP000568380"/>
    </source>
</evidence>
<dbReference type="EMBL" id="JACHIN010000015">
    <property type="protein sequence ID" value="MBB5083022.1"/>
    <property type="molecule type" value="Genomic_DNA"/>
</dbReference>
<protein>
    <submittedName>
        <fullName evidence="1">Uncharacterized protein</fullName>
    </submittedName>
</protein>
<reference evidence="1 2" key="1">
    <citation type="submission" date="2020-08" db="EMBL/GenBank/DDBJ databases">
        <title>Genomic Encyclopedia of Type Strains, Phase IV (KMG-IV): sequencing the most valuable type-strain genomes for metagenomic binning, comparative biology and taxonomic classification.</title>
        <authorList>
            <person name="Goeker M."/>
        </authorList>
    </citation>
    <scope>NUCLEOTIDE SEQUENCE [LARGE SCALE GENOMIC DNA]</scope>
    <source>
        <strain evidence="1 2">DSM 45385</strain>
    </source>
</reference>
<proteinExistence type="predicted"/>
<evidence type="ECO:0000313" key="1">
    <source>
        <dbReference type="EMBL" id="MBB5083022.1"/>
    </source>
</evidence>
<gene>
    <name evidence="1" type="ORF">HNR40_008525</name>
</gene>
<name>A0A7W8ELM2_9ACTN</name>
<dbReference type="Proteomes" id="UP000568380">
    <property type="component" value="Unassembled WGS sequence"/>
</dbReference>
<sequence>MTALWSSLRSEHCPDCAGERMFEQPLCVDGHEPDTCPDWACTDCGLAVFLGAPQVPARTRTLVTAAA</sequence>